<dbReference type="VEuPathDB" id="FungiDB:MMYC01_210000"/>
<evidence type="ECO:0008006" key="3">
    <source>
        <dbReference type="Google" id="ProtNLM"/>
    </source>
</evidence>
<evidence type="ECO:0000313" key="2">
    <source>
        <dbReference type="Proteomes" id="UP000078237"/>
    </source>
</evidence>
<proteinExistence type="predicted"/>
<evidence type="ECO:0000313" key="1">
    <source>
        <dbReference type="EMBL" id="KXX73934.1"/>
    </source>
</evidence>
<keyword evidence="2" id="KW-1185">Reference proteome</keyword>
<protein>
    <recommendedName>
        <fullName evidence="3">Heterokaryon incompatibility domain-containing protein</fullName>
    </recommendedName>
</protein>
<sequence length="106" mass="12164">QRPPLREIHKFPWAIFSIIVDLGEEADGSDLAFELLGKVAEYNFVPQGGSAEPLYLRDIDLLMANDPGWAAVRALFRRPWFRRVWTIQEFVIAKEVTMICRNTASD</sequence>
<dbReference type="Proteomes" id="UP000078237">
    <property type="component" value="Unassembled WGS sequence"/>
</dbReference>
<gene>
    <name evidence="1" type="ORF">MMYC01_210000</name>
</gene>
<comment type="caution">
    <text evidence="1">The sequence shown here is derived from an EMBL/GenBank/DDBJ whole genome shotgun (WGS) entry which is preliminary data.</text>
</comment>
<dbReference type="EMBL" id="LCTW02000405">
    <property type="protein sequence ID" value="KXX73934.1"/>
    <property type="molecule type" value="Genomic_DNA"/>
</dbReference>
<organism evidence="1 2">
    <name type="scientific">Madurella mycetomatis</name>
    <dbReference type="NCBI Taxonomy" id="100816"/>
    <lineage>
        <taxon>Eukaryota</taxon>
        <taxon>Fungi</taxon>
        <taxon>Dikarya</taxon>
        <taxon>Ascomycota</taxon>
        <taxon>Pezizomycotina</taxon>
        <taxon>Sordariomycetes</taxon>
        <taxon>Sordariomycetidae</taxon>
        <taxon>Sordariales</taxon>
        <taxon>Sordariales incertae sedis</taxon>
        <taxon>Madurella</taxon>
    </lineage>
</organism>
<feature type="non-terminal residue" evidence="1">
    <location>
        <position position="1"/>
    </location>
</feature>
<reference evidence="1 2" key="1">
    <citation type="journal article" date="2016" name="Genome Announc.">
        <title>Genome Sequence of Madurella mycetomatis mm55, Isolated from a Human Mycetoma Case in Sudan.</title>
        <authorList>
            <person name="Smit S."/>
            <person name="Derks M.F."/>
            <person name="Bervoets S."/>
            <person name="Fahal A."/>
            <person name="van Leeuwen W."/>
            <person name="van Belkum A."/>
            <person name="van de Sande W.W."/>
        </authorList>
    </citation>
    <scope>NUCLEOTIDE SEQUENCE [LARGE SCALE GENOMIC DNA]</scope>
    <source>
        <strain evidence="2">mm55</strain>
    </source>
</reference>
<dbReference type="OrthoDB" id="4586144at2759"/>
<dbReference type="STRING" id="100816.A0A175VT62"/>
<dbReference type="AlphaFoldDB" id="A0A175VT62"/>
<accession>A0A175VT62</accession>
<name>A0A175VT62_9PEZI</name>